<feature type="transmembrane region" description="Helical" evidence="17">
    <location>
        <begin position="846"/>
        <end position="870"/>
    </location>
</feature>
<evidence type="ECO:0000256" key="19">
    <source>
        <dbReference type="SAM" id="MobiDB-lite"/>
    </source>
</evidence>
<dbReference type="PRINTS" id="PR00120">
    <property type="entry name" value="HATPASE"/>
</dbReference>
<dbReference type="GO" id="GO:0008553">
    <property type="term" value="F:P-type proton-exporting transporter activity"/>
    <property type="evidence" value="ECO:0007669"/>
    <property type="project" value="UniProtKB-UniRule"/>
</dbReference>
<keyword evidence="8" id="KW-0479">Metal-binding</keyword>
<dbReference type="GO" id="GO:0005886">
    <property type="term" value="C:plasma membrane"/>
    <property type="evidence" value="ECO:0007669"/>
    <property type="project" value="UniProtKB-SubCell"/>
</dbReference>
<dbReference type="Pfam" id="PF00702">
    <property type="entry name" value="Hydrolase"/>
    <property type="match status" value="1"/>
</dbReference>
<dbReference type="Gene3D" id="1.20.1110.10">
    <property type="entry name" value="Calcium-transporting ATPase, transmembrane domain"/>
    <property type="match status" value="1"/>
</dbReference>
<keyword evidence="6" id="KW-0597">Phosphoprotein</keyword>
<feature type="coiled-coil region" evidence="18">
    <location>
        <begin position="1002"/>
        <end position="1029"/>
    </location>
</feature>
<dbReference type="InterPro" id="IPR018303">
    <property type="entry name" value="ATPase_P-typ_P_site"/>
</dbReference>
<dbReference type="SFLD" id="SFLDS00003">
    <property type="entry name" value="Haloacid_Dehalogenase"/>
    <property type="match status" value="1"/>
</dbReference>
<dbReference type="Pfam" id="PF00122">
    <property type="entry name" value="E1-E2_ATPase"/>
    <property type="match status" value="1"/>
</dbReference>
<keyword evidence="10 17" id="KW-0067">ATP-binding</keyword>
<feature type="transmembrane region" description="Helical" evidence="17">
    <location>
        <begin position="652"/>
        <end position="673"/>
    </location>
</feature>
<comment type="similarity">
    <text evidence="3 17">Belongs to the cation transport ATPase (P-type) (TC 3.A.3) family. Type IIIA subfamily.</text>
</comment>
<evidence type="ECO:0000256" key="11">
    <source>
        <dbReference type="ARBA" id="ARBA00022842"/>
    </source>
</evidence>
<dbReference type="GO" id="GO:0016887">
    <property type="term" value="F:ATP hydrolysis activity"/>
    <property type="evidence" value="ECO:0007669"/>
    <property type="project" value="InterPro"/>
</dbReference>
<evidence type="ECO:0000256" key="10">
    <source>
        <dbReference type="ARBA" id="ARBA00022840"/>
    </source>
</evidence>
<feature type="transmembrane region" description="Helical" evidence="17">
    <location>
        <begin position="283"/>
        <end position="308"/>
    </location>
</feature>
<dbReference type="FunFam" id="3.40.1110.10:FF:000005">
    <property type="entry name" value="Plasma membrane ATPase"/>
    <property type="match status" value="1"/>
</dbReference>
<feature type="transmembrane region" description="Helical" evidence="17">
    <location>
        <begin position="804"/>
        <end position="826"/>
    </location>
</feature>
<dbReference type="InterPro" id="IPR023299">
    <property type="entry name" value="ATPase_P-typ_cyto_dom_N"/>
</dbReference>
<dbReference type="PANTHER" id="PTHR42861">
    <property type="entry name" value="CALCIUM-TRANSPORTING ATPASE"/>
    <property type="match status" value="1"/>
</dbReference>
<evidence type="ECO:0000256" key="13">
    <source>
        <dbReference type="ARBA" id="ARBA00022989"/>
    </source>
</evidence>
<dbReference type="InterPro" id="IPR059000">
    <property type="entry name" value="ATPase_P-type_domA"/>
</dbReference>
<dbReference type="GO" id="GO:0046872">
    <property type="term" value="F:metal ion binding"/>
    <property type="evidence" value="ECO:0007669"/>
    <property type="project" value="UniProtKB-KW"/>
</dbReference>
<dbReference type="FunFam" id="3.40.50.1000:FF:000211">
    <property type="entry name" value="Plasma membrane ATPase"/>
    <property type="match status" value="1"/>
</dbReference>
<dbReference type="InterPro" id="IPR008250">
    <property type="entry name" value="ATPase_P-typ_transduc_dom_A_sf"/>
</dbReference>
<feature type="region of interest" description="Disordered" evidence="19">
    <location>
        <begin position="1"/>
        <end position="44"/>
    </location>
</feature>
<reference evidence="21 22" key="1">
    <citation type="submission" date="2016-10" db="EMBL/GenBank/DDBJ databases">
        <authorList>
            <person name="Cai Z."/>
        </authorList>
    </citation>
    <scope>NUCLEOTIDE SEQUENCE [LARGE SCALE GENOMIC DNA]</scope>
</reference>
<feature type="transmembrane region" description="Helical" evidence="17">
    <location>
        <begin position="74"/>
        <end position="96"/>
    </location>
</feature>
<dbReference type="Gene3D" id="3.40.50.1000">
    <property type="entry name" value="HAD superfamily/HAD-like"/>
    <property type="match status" value="1"/>
</dbReference>
<evidence type="ECO:0000256" key="14">
    <source>
        <dbReference type="ARBA" id="ARBA00023136"/>
    </source>
</evidence>
<dbReference type="STRING" id="3088.A0A383WN15"/>
<evidence type="ECO:0000256" key="6">
    <source>
        <dbReference type="ARBA" id="ARBA00022553"/>
    </source>
</evidence>
<dbReference type="EMBL" id="FNXT01001343">
    <property type="protein sequence ID" value="SZX78838.1"/>
    <property type="molecule type" value="Genomic_DNA"/>
</dbReference>
<dbReference type="Proteomes" id="UP000256970">
    <property type="component" value="Unassembled WGS sequence"/>
</dbReference>
<gene>
    <name evidence="21" type="ORF">BQ4739_LOCUS19144</name>
</gene>
<keyword evidence="22" id="KW-1185">Reference proteome</keyword>
<feature type="transmembrane region" description="Helical" evidence="17">
    <location>
        <begin position="685"/>
        <end position="708"/>
    </location>
</feature>
<evidence type="ECO:0000256" key="12">
    <source>
        <dbReference type="ARBA" id="ARBA00022967"/>
    </source>
</evidence>
<keyword evidence="7 17" id="KW-0812">Transmembrane</keyword>
<evidence type="ECO:0000256" key="15">
    <source>
        <dbReference type="ARBA" id="ARBA00048122"/>
    </source>
</evidence>
<dbReference type="PROSITE" id="PS00154">
    <property type="entry name" value="ATPASE_E1_E2"/>
    <property type="match status" value="1"/>
</dbReference>
<dbReference type="SUPFAM" id="SSF81653">
    <property type="entry name" value="Calcium ATPase, transduction domain A"/>
    <property type="match status" value="1"/>
</dbReference>
<dbReference type="CDD" id="cd02076">
    <property type="entry name" value="P-type_ATPase_H"/>
    <property type="match status" value="1"/>
</dbReference>
<keyword evidence="14 17" id="KW-0472">Membrane</keyword>
<dbReference type="GO" id="GO:0120029">
    <property type="term" value="P:proton export across plasma membrane"/>
    <property type="evidence" value="ECO:0007669"/>
    <property type="project" value="UniProtKB-UniRule"/>
</dbReference>
<feature type="transmembrane region" description="Helical" evidence="17">
    <location>
        <begin position="248"/>
        <end position="271"/>
    </location>
</feature>
<dbReference type="NCBIfam" id="TIGR01494">
    <property type="entry name" value="ATPase_P-type"/>
    <property type="match status" value="2"/>
</dbReference>
<keyword evidence="12 17" id="KW-1278">Translocase</keyword>
<evidence type="ECO:0000313" key="21">
    <source>
        <dbReference type="EMBL" id="SZX78838.1"/>
    </source>
</evidence>
<name>A0A383WN15_TETOB</name>
<protein>
    <recommendedName>
        <fullName evidence="16 17">Plasma membrane ATPase</fullName>
        <ecNumber evidence="4 17">7.1.2.1</ecNumber>
    </recommendedName>
</protein>
<dbReference type="SUPFAM" id="SSF56784">
    <property type="entry name" value="HAD-like"/>
    <property type="match status" value="1"/>
</dbReference>
<keyword evidence="13 17" id="KW-1133">Transmembrane helix</keyword>
<keyword evidence="5" id="KW-1003">Cell membrane</keyword>
<dbReference type="SFLD" id="SFLDF00027">
    <property type="entry name" value="p-type_atpase"/>
    <property type="match status" value="1"/>
</dbReference>
<evidence type="ECO:0000256" key="2">
    <source>
        <dbReference type="ARBA" id="ARBA00004651"/>
    </source>
</evidence>
<evidence type="ECO:0000259" key="20">
    <source>
        <dbReference type="SMART" id="SM00831"/>
    </source>
</evidence>
<evidence type="ECO:0000256" key="9">
    <source>
        <dbReference type="ARBA" id="ARBA00022741"/>
    </source>
</evidence>
<evidence type="ECO:0000256" key="1">
    <source>
        <dbReference type="ARBA" id="ARBA00003417"/>
    </source>
</evidence>
<proteinExistence type="inferred from homology"/>
<dbReference type="InterPro" id="IPR001757">
    <property type="entry name" value="P_typ_ATPase"/>
</dbReference>
<keyword evidence="17" id="KW-0813">Transport</keyword>
<feature type="compositionally biased region" description="Basic and acidic residues" evidence="19">
    <location>
        <begin position="20"/>
        <end position="36"/>
    </location>
</feature>
<dbReference type="PRINTS" id="PR00119">
    <property type="entry name" value="CATATPASE"/>
</dbReference>
<evidence type="ECO:0000256" key="17">
    <source>
        <dbReference type="RuleBase" id="RU362083"/>
    </source>
</evidence>
<keyword evidence="17" id="KW-0406">Ion transport</keyword>
<dbReference type="Pfam" id="PF00690">
    <property type="entry name" value="Cation_ATPase_N"/>
    <property type="match status" value="1"/>
</dbReference>
<dbReference type="GO" id="GO:0005524">
    <property type="term" value="F:ATP binding"/>
    <property type="evidence" value="ECO:0007669"/>
    <property type="project" value="UniProtKB-UniRule"/>
</dbReference>
<evidence type="ECO:0000256" key="7">
    <source>
        <dbReference type="ARBA" id="ARBA00022692"/>
    </source>
</evidence>
<dbReference type="AlphaFoldDB" id="A0A383WN15"/>
<evidence type="ECO:0000256" key="5">
    <source>
        <dbReference type="ARBA" id="ARBA00022475"/>
    </source>
</evidence>
<evidence type="ECO:0000256" key="4">
    <source>
        <dbReference type="ARBA" id="ARBA00012476"/>
    </source>
</evidence>
<evidence type="ECO:0000313" key="22">
    <source>
        <dbReference type="Proteomes" id="UP000256970"/>
    </source>
</evidence>
<keyword evidence="17" id="KW-0375">Hydrogen ion transport</keyword>
<accession>A0A383WN15</accession>
<keyword evidence="11 17" id="KW-0460">Magnesium</keyword>
<feature type="domain" description="Cation-transporting P-type ATPase N-terminal" evidence="20">
    <location>
        <begin position="14"/>
        <end position="102"/>
    </location>
</feature>
<feature type="transmembrane region" description="Helical" evidence="17">
    <location>
        <begin position="720"/>
        <end position="745"/>
    </location>
</feature>
<evidence type="ECO:0000256" key="18">
    <source>
        <dbReference type="SAM" id="Coils"/>
    </source>
</evidence>
<dbReference type="InterPro" id="IPR044492">
    <property type="entry name" value="P_typ_ATPase_HD_dom"/>
</dbReference>
<dbReference type="EC" id="7.1.2.1" evidence="4 17"/>
<evidence type="ECO:0000256" key="8">
    <source>
        <dbReference type="ARBA" id="ARBA00022723"/>
    </source>
</evidence>
<dbReference type="FunFam" id="2.70.150.10:FF:000042">
    <property type="entry name" value="Plasma membrane ATPase"/>
    <property type="match status" value="1"/>
</dbReference>
<comment type="subcellular location">
    <subcellularLocation>
        <location evidence="2 17">Cell membrane</location>
        <topology evidence="2 17">Multi-pass membrane protein</topology>
    </subcellularLocation>
</comment>
<dbReference type="SFLD" id="SFLDG00002">
    <property type="entry name" value="C1.7:_P-type_atpase_like"/>
    <property type="match status" value="1"/>
</dbReference>
<evidence type="ECO:0000256" key="3">
    <source>
        <dbReference type="ARBA" id="ARBA00008804"/>
    </source>
</evidence>
<dbReference type="InterPro" id="IPR004014">
    <property type="entry name" value="ATPase_P-typ_cation-transptr_N"/>
</dbReference>
<comment type="catalytic activity">
    <reaction evidence="15 17">
        <text>ATP + H2O + H(+)(in) = ADP + phosphate + 2 H(+)(out)</text>
        <dbReference type="Rhea" id="RHEA:20852"/>
        <dbReference type="ChEBI" id="CHEBI:15377"/>
        <dbReference type="ChEBI" id="CHEBI:15378"/>
        <dbReference type="ChEBI" id="CHEBI:30616"/>
        <dbReference type="ChEBI" id="CHEBI:43474"/>
        <dbReference type="ChEBI" id="CHEBI:456216"/>
        <dbReference type="EC" id="7.1.2.1"/>
    </reaction>
</comment>
<dbReference type="InterPro" id="IPR006534">
    <property type="entry name" value="P-type_ATPase_IIIA"/>
</dbReference>
<evidence type="ECO:0000256" key="16">
    <source>
        <dbReference type="ARBA" id="ARBA00071631"/>
    </source>
</evidence>
<dbReference type="NCBIfam" id="TIGR01647">
    <property type="entry name" value="ATPase-IIIA_H"/>
    <property type="match status" value="1"/>
</dbReference>
<comment type="function">
    <text evidence="1">The plasma membrane ATPase of plants and fungi is a hydrogen ion pump. The proton gradient it generates drives the active transport of nutrients by H(+)-symport. The resulting external acidification and/or internal alkinization may mediate growth responses.</text>
</comment>
<dbReference type="InterPro" id="IPR023214">
    <property type="entry name" value="HAD_sf"/>
</dbReference>
<keyword evidence="18" id="KW-0175">Coiled coil</keyword>
<dbReference type="SUPFAM" id="SSF81665">
    <property type="entry name" value="Calcium ATPase, transmembrane domain M"/>
    <property type="match status" value="1"/>
</dbReference>
<keyword evidence="9 17" id="KW-0547">Nucleotide-binding</keyword>
<dbReference type="Gene3D" id="3.40.1110.10">
    <property type="entry name" value="Calcium-transporting ATPase, cytoplasmic domain N"/>
    <property type="match status" value="1"/>
</dbReference>
<dbReference type="InterPro" id="IPR036412">
    <property type="entry name" value="HAD-like_sf"/>
</dbReference>
<sequence>MAEAAAGTAPRDVELSDQGGEQRYDKIESKKEEKPALPDFFPSHGLTTAEADELRTKWGLNELEEKSTPKWVTYLHMLGLWGFNPMPVIIWVAIIIEIGLQNWPDVGVLVAIQFINATLGWYETIKAADAVAALKASLKPTATVKRDGSWQNMDAKFLVPGDMVLLGAGSAVPADCLINDGRLEVDQSALTGESLPVTMYRGDSAKMGSTAVRGEVEATVESTGSNTFFGKTATMLQAAGGIGHLQKILMSIVIALVAISLVLCITMLGYLLGYGREPFKEALTFVVVVLVVSIPIAIEIVCTTTLALGSRELSGHGAIVTRLASIEEMAGMNMLCSDKTGTLTLNKMVIQDDCPIYTPGITKEDVLKSAALAAKWKEPPRDALDTLVLLNSGLDLKELDQFEQVDFLPFDPTIKRTEGTLKGPDGRTFKCTKGAPHIILKLVEIDQEEVAKRVNWKVMDLGRRGIRSLAVARTNDEGKWQMMGILTFLDPPRSDTKITIERALEYGVDVKMITGDHGVIAKETARQLGLGTNIPDAAGLPTLAADGSIPKDLGKKYGKMILEADGFAQVYPEHKYLIVEALRQEGFAVGMTGDGVNDAPALKRADVGIAVSGATDAARAAADMVLTLEGLSVIVEAIRIARCIFCRMKNFINYRIACTLQLVVFFFIAILSLHPSTYGHEEHFFKMPVLMLILITVLNDGTLISVAYDHVIPSHQPEKWNLKVLWVVSTVLAAIACLSSLLLLWGALDASNPKGMFAAFGLPAIPYPEIITMMYLKVSISDFLTLFCARTHHGFFWSDRPSPFLAGAATVSLGISTLVACVWGDGQIDGLHVRGLTKSSYKLWPLWVWIYCLVWWVIQDACKVVTYIILRKFNIFHINTSTMVNVRGAATFNENPLARQSAGSVEGKLAEMKVEKALESVTRVARRSNEPGLRRVSQDLNLVRNSIKLARASMGGSAATAGAAAAADVEAGTANADTELARIQQTIVQMEKAVAAAPPEDRAEIQKNLEELQRAADRMAAVNKLAQGEIQH</sequence>
<dbReference type="Gene3D" id="2.70.150.10">
    <property type="entry name" value="Calcium-transporting ATPase, cytoplasmic transduction domain A"/>
    <property type="match status" value="1"/>
</dbReference>
<organism evidence="21 22">
    <name type="scientific">Tetradesmus obliquus</name>
    <name type="common">Green alga</name>
    <name type="synonym">Acutodesmus obliquus</name>
    <dbReference type="NCBI Taxonomy" id="3088"/>
    <lineage>
        <taxon>Eukaryota</taxon>
        <taxon>Viridiplantae</taxon>
        <taxon>Chlorophyta</taxon>
        <taxon>core chlorophytes</taxon>
        <taxon>Chlorophyceae</taxon>
        <taxon>CS clade</taxon>
        <taxon>Sphaeropleales</taxon>
        <taxon>Scenedesmaceae</taxon>
        <taxon>Tetradesmus</taxon>
    </lineage>
</organism>
<dbReference type="InterPro" id="IPR023298">
    <property type="entry name" value="ATPase_P-typ_TM_dom_sf"/>
</dbReference>
<dbReference type="SMART" id="SM00831">
    <property type="entry name" value="Cation_ATPase_N"/>
    <property type="match status" value="1"/>
</dbReference>